<proteinExistence type="predicted"/>
<protein>
    <submittedName>
        <fullName evidence="3">Uncharacterized protein</fullName>
    </submittedName>
</protein>
<organism evidence="3 4">
    <name type="scientific">Eimeria maxima</name>
    <name type="common">Coccidian parasite</name>
    <dbReference type="NCBI Taxonomy" id="5804"/>
    <lineage>
        <taxon>Eukaryota</taxon>
        <taxon>Sar</taxon>
        <taxon>Alveolata</taxon>
        <taxon>Apicomplexa</taxon>
        <taxon>Conoidasida</taxon>
        <taxon>Coccidia</taxon>
        <taxon>Eucoccidiorida</taxon>
        <taxon>Eimeriorina</taxon>
        <taxon>Eimeriidae</taxon>
        <taxon>Eimeria</taxon>
    </lineage>
</organism>
<dbReference type="OMA" id="SKCHWID"/>
<accession>U6MAN1</accession>
<feature type="transmembrane region" description="Helical" evidence="2">
    <location>
        <begin position="61"/>
        <end position="83"/>
    </location>
</feature>
<dbReference type="RefSeq" id="XP_013337731.1">
    <property type="nucleotide sequence ID" value="XM_013482277.1"/>
</dbReference>
<keyword evidence="4" id="KW-1185">Reference proteome</keyword>
<keyword evidence="2" id="KW-0812">Transmembrane</keyword>
<keyword evidence="2" id="KW-0472">Membrane</keyword>
<feature type="region of interest" description="Disordered" evidence="1">
    <location>
        <begin position="94"/>
        <end position="156"/>
    </location>
</feature>
<evidence type="ECO:0000313" key="3">
    <source>
        <dbReference type="EMBL" id="CDJ61081.1"/>
    </source>
</evidence>
<feature type="compositionally biased region" description="Low complexity" evidence="1">
    <location>
        <begin position="123"/>
        <end position="146"/>
    </location>
</feature>
<dbReference type="OrthoDB" id="348162at2759"/>
<sequence>MPSIPTILNPDPAGLQRHGTYGAASPTLVNKEFFSSVPFSLTENGNAVPHPSVSTPTLARFAAEVAPLLAVLVFIFLLVRCVYHIPTTNAYRTTKGRRMSDHPWENPCQPERQPGQEHGQDVPGAPAGAVAAPPAGAASISSGEGPAAPPRPKQNFPAGYSPPFHLDLMTLYTRSSGLNAWIISAELAEHNISKGEAVSTSDFEELLREAVDLLKDLKLIVFSKEVSDQERQSFINTLTQSTQLAKRLAERMKDHWAKSCNSQVHLLKSSFARAHDHMQRMLGGHVLQPSDPAILALVELRKALNDAKKVYDGIDNILSATRGLSTLGSSLGTLSKEIKEAEASLQQAVDACAGSWTRHLTDLNQQMQVGGSDERARQRLLDGMQTAKKVQEKLHIISGRALSM</sequence>
<evidence type="ECO:0000256" key="2">
    <source>
        <dbReference type="SAM" id="Phobius"/>
    </source>
</evidence>
<dbReference type="AlphaFoldDB" id="U6MAN1"/>
<evidence type="ECO:0000256" key="1">
    <source>
        <dbReference type="SAM" id="MobiDB-lite"/>
    </source>
</evidence>
<reference evidence="3" key="1">
    <citation type="submission" date="2013-10" db="EMBL/GenBank/DDBJ databases">
        <title>Genomic analysis of the causative agents of coccidiosis in chickens.</title>
        <authorList>
            <person name="Reid A.J."/>
            <person name="Blake D."/>
            <person name="Billington K."/>
            <person name="Browne H."/>
            <person name="Dunn M."/>
            <person name="Hung S."/>
            <person name="Kawahara F."/>
            <person name="Miranda-Saavedra D."/>
            <person name="Mourier T."/>
            <person name="Nagra H."/>
            <person name="Otto T.D."/>
            <person name="Rawlings N."/>
            <person name="Sanchez A."/>
            <person name="Sanders M."/>
            <person name="Subramaniam C."/>
            <person name="Tay Y."/>
            <person name="Dear P."/>
            <person name="Doerig C."/>
            <person name="Gruber A."/>
            <person name="Parkinson J."/>
            <person name="Shirley M."/>
            <person name="Wan K.L."/>
            <person name="Berriman M."/>
            <person name="Tomley F."/>
            <person name="Pain A."/>
        </authorList>
    </citation>
    <scope>NUCLEOTIDE SEQUENCE [LARGE SCALE GENOMIC DNA]</scope>
    <source>
        <strain evidence="3">Weybridge</strain>
    </source>
</reference>
<gene>
    <name evidence="3" type="ORF">EMWEY_00037860</name>
</gene>
<evidence type="ECO:0000313" key="4">
    <source>
        <dbReference type="Proteomes" id="UP000030763"/>
    </source>
</evidence>
<reference evidence="3" key="2">
    <citation type="submission" date="2013-10" db="EMBL/GenBank/DDBJ databases">
        <authorList>
            <person name="Aslett M."/>
        </authorList>
    </citation>
    <scope>NUCLEOTIDE SEQUENCE [LARGE SCALE GENOMIC DNA]</scope>
    <source>
        <strain evidence="3">Weybridge</strain>
    </source>
</reference>
<name>U6MAN1_EIMMA</name>
<dbReference type="VEuPathDB" id="ToxoDB:EMWEY_00037860"/>
<dbReference type="EMBL" id="HG722000">
    <property type="protein sequence ID" value="CDJ61081.1"/>
    <property type="molecule type" value="Genomic_DNA"/>
</dbReference>
<dbReference type="Proteomes" id="UP000030763">
    <property type="component" value="Unassembled WGS sequence"/>
</dbReference>
<keyword evidence="2" id="KW-1133">Transmembrane helix</keyword>
<dbReference type="GeneID" id="25337772"/>